<feature type="transmembrane region" description="Helical" evidence="8">
    <location>
        <begin position="219"/>
        <end position="240"/>
    </location>
</feature>
<evidence type="ECO:0000256" key="4">
    <source>
        <dbReference type="ARBA" id="ARBA00022475"/>
    </source>
</evidence>
<evidence type="ECO:0000313" key="10">
    <source>
        <dbReference type="Proteomes" id="UP000630528"/>
    </source>
</evidence>
<evidence type="ECO:0000313" key="9">
    <source>
        <dbReference type="EMBL" id="MBK6009315.1"/>
    </source>
</evidence>
<protein>
    <submittedName>
        <fullName evidence="9">AI-2E family transporter YdiK</fullName>
    </submittedName>
</protein>
<keyword evidence="6 8" id="KW-1133">Transmembrane helix</keyword>
<reference evidence="9" key="2">
    <citation type="submission" date="2021-01" db="EMBL/GenBank/DDBJ databases">
        <authorList>
            <person name="Kang M."/>
        </authorList>
    </citation>
    <scope>NUCLEOTIDE SEQUENCE</scope>
    <source>
        <strain evidence="9">KACC 17527</strain>
    </source>
</reference>
<evidence type="ECO:0000256" key="3">
    <source>
        <dbReference type="ARBA" id="ARBA00022448"/>
    </source>
</evidence>
<evidence type="ECO:0000256" key="8">
    <source>
        <dbReference type="SAM" id="Phobius"/>
    </source>
</evidence>
<dbReference type="EMBL" id="JAEPWM010000017">
    <property type="protein sequence ID" value="MBK6009315.1"/>
    <property type="molecule type" value="Genomic_DNA"/>
</dbReference>
<sequence>MNNGGVNDSRNDLTRAVLNVLFIGALIGASFWVLRPFLGAFIWAIMIVVATWPMLMALERRVGHRRWLATGIMSIVLLLVLVVPLSAAVGTLVSHSDQIAGWVRDLQGMQLPPPPSWVAHLPFVGERAASAWEDLARGGMQAMIALVTPYAGVVTKWVVAQAGGLGALFLQFVLTVVAAAVLYARGEQAADWALRFGARLGGAAGENAIRLSGQAIRGVAMGVVVTAIVQTVIGALGLAIARVPFASLLTPVMFLAAVAQIGAGIVLIGPVAWLYWSGSPGWGTFLLVVLLVVSTLDNVLRPILIRKGADLPLILIFVGVIGGLVAFGLIGIFVGPVVLAVAHTLMNAWMDKRADA</sequence>
<comment type="subcellular location">
    <subcellularLocation>
        <location evidence="1">Cell membrane</location>
        <topology evidence="1">Multi-pass membrane protein</topology>
    </subcellularLocation>
</comment>
<evidence type="ECO:0000256" key="5">
    <source>
        <dbReference type="ARBA" id="ARBA00022692"/>
    </source>
</evidence>
<dbReference type="Pfam" id="PF01594">
    <property type="entry name" value="AI-2E_transport"/>
    <property type="match status" value="1"/>
</dbReference>
<keyword evidence="7 8" id="KW-0472">Membrane</keyword>
<keyword evidence="5 8" id="KW-0812">Transmembrane</keyword>
<feature type="transmembrane region" description="Helical" evidence="8">
    <location>
        <begin position="16"/>
        <end position="34"/>
    </location>
</feature>
<comment type="similarity">
    <text evidence="2">Belongs to the autoinducer-2 exporter (AI-2E) (TC 2.A.86) family.</text>
</comment>
<accession>A0A934TXK0</accession>
<feature type="transmembrane region" description="Helical" evidence="8">
    <location>
        <begin position="67"/>
        <end position="87"/>
    </location>
</feature>
<feature type="transmembrane region" description="Helical" evidence="8">
    <location>
        <begin position="166"/>
        <end position="184"/>
    </location>
</feature>
<evidence type="ECO:0000256" key="7">
    <source>
        <dbReference type="ARBA" id="ARBA00023136"/>
    </source>
</evidence>
<organism evidence="9 10">
    <name type="scientific">Ramlibacter ginsenosidimutans</name>
    <dbReference type="NCBI Taxonomy" id="502333"/>
    <lineage>
        <taxon>Bacteria</taxon>
        <taxon>Pseudomonadati</taxon>
        <taxon>Pseudomonadota</taxon>
        <taxon>Betaproteobacteria</taxon>
        <taxon>Burkholderiales</taxon>
        <taxon>Comamonadaceae</taxon>
        <taxon>Ramlibacter</taxon>
    </lineage>
</organism>
<keyword evidence="3" id="KW-0813">Transport</keyword>
<feature type="transmembrane region" description="Helical" evidence="8">
    <location>
        <begin position="312"/>
        <end position="342"/>
    </location>
</feature>
<dbReference type="NCBIfam" id="NF008216">
    <property type="entry name" value="PRK10983.1"/>
    <property type="match status" value="1"/>
</dbReference>
<proteinExistence type="inferred from homology"/>
<keyword evidence="10" id="KW-1185">Reference proteome</keyword>
<feature type="transmembrane region" description="Helical" evidence="8">
    <location>
        <begin position="140"/>
        <end position="159"/>
    </location>
</feature>
<comment type="caution">
    <text evidence="9">The sequence shown here is derived from an EMBL/GenBank/DDBJ whole genome shotgun (WGS) entry which is preliminary data.</text>
</comment>
<gene>
    <name evidence="9" type="primary">ydiK</name>
    <name evidence="9" type="ORF">JJB11_24720</name>
</gene>
<evidence type="ECO:0000256" key="6">
    <source>
        <dbReference type="ARBA" id="ARBA00022989"/>
    </source>
</evidence>
<dbReference type="InterPro" id="IPR002549">
    <property type="entry name" value="AI-2E-like"/>
</dbReference>
<dbReference type="AlphaFoldDB" id="A0A934TXK0"/>
<evidence type="ECO:0000256" key="2">
    <source>
        <dbReference type="ARBA" id="ARBA00009773"/>
    </source>
</evidence>
<feature type="transmembrane region" description="Helical" evidence="8">
    <location>
        <begin position="40"/>
        <end position="58"/>
    </location>
</feature>
<reference evidence="9" key="1">
    <citation type="journal article" date="2012" name="J. Microbiol. Biotechnol.">
        <title>Ramlibacter ginsenosidimutans sp. nov., with ginsenoside-converting activity.</title>
        <authorList>
            <person name="Wang L."/>
            <person name="An D.S."/>
            <person name="Kim S.G."/>
            <person name="Jin F.X."/>
            <person name="Kim S.C."/>
            <person name="Lee S.T."/>
            <person name="Im W.T."/>
        </authorList>
    </citation>
    <scope>NUCLEOTIDE SEQUENCE</scope>
    <source>
        <strain evidence="9">KACC 17527</strain>
    </source>
</reference>
<evidence type="ECO:0000256" key="1">
    <source>
        <dbReference type="ARBA" id="ARBA00004651"/>
    </source>
</evidence>
<dbReference type="PANTHER" id="PTHR21716">
    <property type="entry name" value="TRANSMEMBRANE PROTEIN"/>
    <property type="match status" value="1"/>
</dbReference>
<name>A0A934TXK0_9BURK</name>
<dbReference type="GO" id="GO:0005886">
    <property type="term" value="C:plasma membrane"/>
    <property type="evidence" value="ECO:0007669"/>
    <property type="project" value="UniProtKB-SubCell"/>
</dbReference>
<keyword evidence="4" id="KW-1003">Cell membrane</keyword>
<dbReference type="PANTHER" id="PTHR21716:SF67">
    <property type="entry name" value="TRANSPORT PROTEIN YDIK-RELATED"/>
    <property type="match status" value="1"/>
</dbReference>
<feature type="transmembrane region" description="Helical" evidence="8">
    <location>
        <begin position="282"/>
        <end position="300"/>
    </location>
</feature>
<feature type="transmembrane region" description="Helical" evidence="8">
    <location>
        <begin position="252"/>
        <end position="276"/>
    </location>
</feature>
<dbReference type="Proteomes" id="UP000630528">
    <property type="component" value="Unassembled WGS sequence"/>
</dbReference>